<evidence type="ECO:0000256" key="2">
    <source>
        <dbReference type="ARBA" id="ARBA00023235"/>
    </source>
</evidence>
<comment type="pathway">
    <text evidence="4">Nucleotide-sugar biosynthesis; ADP-L-glycero-beta-D-manno-heptose biosynthesis; ADP-L-glycero-beta-D-manno-heptose from D-glycero-beta-D-manno-heptose 7-phosphate: step 4/4.</text>
</comment>
<dbReference type="CDD" id="cd05248">
    <property type="entry name" value="ADP_GME_SDR_e"/>
    <property type="match status" value="1"/>
</dbReference>
<gene>
    <name evidence="6" type="primary">rfaD</name>
    <name evidence="4" type="synonym">hldD</name>
    <name evidence="6" type="ORF">M8523_15315</name>
</gene>
<comment type="domain">
    <text evidence="4">Contains a large N-terminal NADP-binding domain, and a smaller C-terminal substrate-binding domain.</text>
</comment>
<comment type="cofactor">
    <cofactor evidence="4">
        <name>NADP(+)</name>
        <dbReference type="ChEBI" id="CHEBI:58349"/>
    </cofactor>
    <text evidence="4">Binds 1 NADP(+) per subunit.</text>
</comment>
<comment type="similarity">
    <text evidence="4">Belongs to the NAD(P)-dependent epimerase/dehydratase family. HldD subfamily.</text>
</comment>
<feature type="binding site" evidence="4">
    <location>
        <begin position="205"/>
        <end position="208"/>
    </location>
    <ligand>
        <name>substrate</name>
    </ligand>
</feature>
<dbReference type="InterPro" id="IPR036291">
    <property type="entry name" value="NAD(P)-bd_dom_sf"/>
</dbReference>
<dbReference type="SUPFAM" id="SSF51735">
    <property type="entry name" value="NAD(P)-binding Rossmann-fold domains"/>
    <property type="match status" value="1"/>
</dbReference>
<feature type="binding site" evidence="4">
    <location>
        <position position="38"/>
    </location>
    <ligand>
        <name>NADP(+)</name>
        <dbReference type="ChEBI" id="CHEBI:58349"/>
    </ligand>
</feature>
<evidence type="ECO:0000256" key="3">
    <source>
        <dbReference type="ARBA" id="ARBA00023277"/>
    </source>
</evidence>
<feature type="binding site" evidence="4">
    <location>
        <position position="145"/>
    </location>
    <ligand>
        <name>NADP(+)</name>
        <dbReference type="ChEBI" id="CHEBI:58349"/>
    </ligand>
</feature>
<evidence type="ECO:0000259" key="5">
    <source>
        <dbReference type="Pfam" id="PF01370"/>
    </source>
</evidence>
<dbReference type="InterPro" id="IPR001509">
    <property type="entry name" value="Epimerase_deHydtase"/>
</dbReference>
<dbReference type="Gene3D" id="3.40.50.720">
    <property type="entry name" value="NAD(P)-binding Rossmann-like Domain"/>
    <property type="match status" value="1"/>
</dbReference>
<dbReference type="PANTHER" id="PTHR43103">
    <property type="entry name" value="NUCLEOSIDE-DIPHOSPHATE-SUGAR EPIMERASE"/>
    <property type="match status" value="1"/>
</dbReference>
<dbReference type="RefSeq" id="WP_282585823.1">
    <property type="nucleotide sequence ID" value="NZ_JAMOIM010000009.1"/>
</dbReference>
<dbReference type="Proteomes" id="UP001165667">
    <property type="component" value="Unassembled WGS sequence"/>
</dbReference>
<dbReference type="GO" id="GO:0050661">
    <property type="term" value="F:NADP binding"/>
    <property type="evidence" value="ECO:0007669"/>
    <property type="project" value="InterPro"/>
</dbReference>
<dbReference type="InterPro" id="IPR011912">
    <property type="entry name" value="Heptose_epim"/>
</dbReference>
<sequence>MILVTGGAGFIGSNVVASLNHVGERDVVVCDDLGTGNKWRNLQKALVQDIVPIKELHGWIEGRTLQTVVHMGANSSTTASDGDGIMEENFRFSLRLLEWCTMKRVPFIYASSAATYGAGEAGFVDDISVAALRQLRPLNLYGWSKHLFDLVVADKIERKLPLPPVCVGLKFFNVYGPNELHKGSMMSLVSKLHDRAAAGEKIALFKSHKEGYADGEQLRDFVHVDDLVDVIRWLMKSGPRAGIFNVGTGEARSFKDLIQALFTAVGRTPDIEYVDMPDAIRDRYQYYTQADLNRLRAAGYNQPFLSVEQGVDRLVSQYLSKPDPYR</sequence>
<feature type="binding site" evidence="4">
    <location>
        <begin position="10"/>
        <end position="11"/>
    </location>
    <ligand>
        <name>NADP(+)</name>
        <dbReference type="ChEBI" id="CHEBI:58349"/>
    </ligand>
</feature>
<dbReference type="GO" id="GO:0008712">
    <property type="term" value="F:ADP-glyceromanno-heptose 6-epimerase activity"/>
    <property type="evidence" value="ECO:0007669"/>
    <property type="project" value="UniProtKB-UniRule"/>
</dbReference>
<feature type="binding site" evidence="4">
    <location>
        <position position="173"/>
    </location>
    <ligand>
        <name>substrate</name>
    </ligand>
</feature>
<comment type="subunit">
    <text evidence="4">Homopentamer.</text>
</comment>
<dbReference type="PANTHER" id="PTHR43103:SF3">
    <property type="entry name" value="ADP-L-GLYCERO-D-MANNO-HEPTOSE-6-EPIMERASE"/>
    <property type="match status" value="1"/>
</dbReference>
<evidence type="ECO:0000256" key="1">
    <source>
        <dbReference type="ARBA" id="ARBA00022857"/>
    </source>
</evidence>
<feature type="active site" description="Proton acceptor" evidence="4">
    <location>
        <position position="182"/>
    </location>
</feature>
<dbReference type="Gene3D" id="3.90.25.10">
    <property type="entry name" value="UDP-galactose 4-epimerase, domain 1"/>
    <property type="match status" value="1"/>
</dbReference>
<dbReference type="Pfam" id="PF01370">
    <property type="entry name" value="Epimerase"/>
    <property type="match status" value="1"/>
</dbReference>
<keyword evidence="7" id="KW-1185">Reference proteome</keyword>
<feature type="binding site" evidence="4">
    <location>
        <position position="174"/>
    </location>
    <ligand>
        <name>NADP(+)</name>
        <dbReference type="ChEBI" id="CHEBI:58349"/>
    </ligand>
</feature>
<comment type="catalytic activity">
    <reaction evidence="4">
        <text>ADP-D-glycero-beta-D-manno-heptose = ADP-L-glycero-beta-D-manno-heptose</text>
        <dbReference type="Rhea" id="RHEA:17577"/>
        <dbReference type="ChEBI" id="CHEBI:59967"/>
        <dbReference type="ChEBI" id="CHEBI:61506"/>
        <dbReference type="EC" id="5.1.3.20"/>
    </reaction>
</comment>
<reference evidence="6" key="1">
    <citation type="submission" date="2022-05" db="EMBL/GenBank/DDBJ databases">
        <authorList>
            <person name="Pankratov T."/>
        </authorList>
    </citation>
    <scope>NUCLEOTIDE SEQUENCE</scope>
    <source>
        <strain evidence="6">BP6-180914</strain>
    </source>
</reference>
<comment type="caution">
    <text evidence="6">The sequence shown here is derived from an EMBL/GenBank/DDBJ whole genome shotgun (WGS) entry which is preliminary data.</text>
</comment>
<accession>A0AA42CKL3</accession>
<dbReference type="HAMAP" id="MF_01601">
    <property type="entry name" value="Heptose_epimerase"/>
    <property type="match status" value="1"/>
</dbReference>
<dbReference type="GO" id="GO:0005975">
    <property type="term" value="P:carbohydrate metabolic process"/>
    <property type="evidence" value="ECO:0007669"/>
    <property type="project" value="UniProtKB-UniRule"/>
</dbReference>
<evidence type="ECO:0000256" key="4">
    <source>
        <dbReference type="HAMAP-Rule" id="MF_01601"/>
    </source>
</evidence>
<protein>
    <recommendedName>
        <fullName evidence="4">ADP-L-glycero-D-manno-heptose-6-epimerase</fullName>
        <ecNumber evidence="4">5.1.3.20</ecNumber>
    </recommendedName>
    <alternativeName>
        <fullName evidence="4">ADP-L-glycero-beta-D-manno-heptose-6-epimerase</fullName>
        <shortName evidence="4">ADP-glyceromanno-heptose 6-epimerase</shortName>
        <shortName evidence="4">ADP-hep 6-epimerase</shortName>
        <shortName evidence="4">AGME</shortName>
    </alternativeName>
</protein>
<feature type="binding site" evidence="4">
    <location>
        <position position="182"/>
    </location>
    <ligand>
        <name>NADP(+)</name>
        <dbReference type="ChEBI" id="CHEBI:58349"/>
    </ligand>
</feature>
<dbReference type="EMBL" id="JAMOIM010000009">
    <property type="protein sequence ID" value="MCW6509391.1"/>
    <property type="molecule type" value="Genomic_DNA"/>
</dbReference>
<evidence type="ECO:0000313" key="6">
    <source>
        <dbReference type="EMBL" id="MCW6509391.1"/>
    </source>
</evidence>
<feature type="binding site" evidence="4">
    <location>
        <begin position="31"/>
        <end position="32"/>
    </location>
    <ligand>
        <name>NADP(+)</name>
        <dbReference type="ChEBI" id="CHEBI:58349"/>
    </ligand>
</feature>
<comment type="function">
    <text evidence="4">Catalyzes the interconversion between ADP-D-glycero-beta-D-manno-heptose and ADP-L-glycero-beta-D-manno-heptose via an epimerization at carbon 6 of the heptose.</text>
</comment>
<proteinExistence type="inferred from homology"/>
<feature type="binding site" evidence="4">
    <location>
        <begin position="71"/>
        <end position="75"/>
    </location>
    <ligand>
        <name>NADP(+)</name>
        <dbReference type="ChEBI" id="CHEBI:58349"/>
    </ligand>
</feature>
<keyword evidence="3 4" id="KW-0119">Carbohydrate metabolism</keyword>
<dbReference type="AlphaFoldDB" id="A0AA42CKL3"/>
<feature type="binding site" evidence="4">
    <location>
        <position position="184"/>
    </location>
    <ligand>
        <name>substrate</name>
    </ligand>
</feature>
<dbReference type="NCBIfam" id="TIGR02197">
    <property type="entry name" value="heptose_epim"/>
    <property type="match status" value="1"/>
</dbReference>
<keyword evidence="1 4" id="KW-0521">NADP</keyword>
<feature type="binding site" evidence="4">
    <location>
        <position position="219"/>
    </location>
    <ligand>
        <name>substrate</name>
    </ligand>
</feature>
<dbReference type="EC" id="5.1.3.20" evidence="4"/>
<feature type="binding site" evidence="4">
    <location>
        <position position="284"/>
    </location>
    <ligand>
        <name>substrate</name>
    </ligand>
</feature>
<feature type="active site" description="Proton acceptor" evidence="4">
    <location>
        <position position="141"/>
    </location>
</feature>
<evidence type="ECO:0000313" key="7">
    <source>
        <dbReference type="Proteomes" id="UP001165667"/>
    </source>
</evidence>
<keyword evidence="2 4" id="KW-0413">Isomerase</keyword>
<comment type="caution">
    <text evidence="4">Lacks conserved residue(s) required for the propagation of feature annotation.</text>
</comment>
<name>A0AA42CKL3_9HYPH</name>
<organism evidence="6 7">
    <name type="scientific">Lichenifustis flavocetrariae</name>
    <dbReference type="NCBI Taxonomy" id="2949735"/>
    <lineage>
        <taxon>Bacteria</taxon>
        <taxon>Pseudomonadati</taxon>
        <taxon>Pseudomonadota</taxon>
        <taxon>Alphaproteobacteria</taxon>
        <taxon>Hyphomicrobiales</taxon>
        <taxon>Lichenihabitantaceae</taxon>
        <taxon>Lichenifustis</taxon>
    </lineage>
</organism>
<feature type="domain" description="NAD-dependent epimerase/dehydratase" evidence="5">
    <location>
        <begin position="2"/>
        <end position="247"/>
    </location>
</feature>
<feature type="binding site" evidence="4">
    <location>
        <position position="191"/>
    </location>
    <ligand>
        <name>substrate</name>
    </ligand>
</feature>